<reference evidence="1" key="2">
    <citation type="submission" date="2023-06" db="EMBL/GenBank/DDBJ databases">
        <authorList>
            <consortium name="Lawrence Berkeley National Laboratory"/>
            <person name="Haridas S."/>
            <person name="Hensen N."/>
            <person name="Bonometti L."/>
            <person name="Westerberg I."/>
            <person name="Brannstrom I.O."/>
            <person name="Guillou S."/>
            <person name="Cros-Aarteil S."/>
            <person name="Calhoun S."/>
            <person name="Kuo A."/>
            <person name="Mondo S."/>
            <person name="Pangilinan J."/>
            <person name="Riley R."/>
            <person name="LaButti K."/>
            <person name="Andreopoulos B."/>
            <person name="Lipzen A."/>
            <person name="Chen C."/>
            <person name="Yanf M."/>
            <person name="Daum C."/>
            <person name="Ng V."/>
            <person name="Clum A."/>
            <person name="Steindorff A."/>
            <person name="Ohm R."/>
            <person name="Martin F."/>
            <person name="Silar P."/>
            <person name="Natvig D."/>
            <person name="Lalanne C."/>
            <person name="Gautier V."/>
            <person name="Ament-velasquez S.L."/>
            <person name="Kruys A."/>
            <person name="Hutchinson M.I."/>
            <person name="Powell A.J."/>
            <person name="Barry K."/>
            <person name="Miller A.N."/>
            <person name="Grigoriev I.V."/>
            <person name="Debuchy R."/>
            <person name="Gladieux P."/>
            <person name="Thoren M.H."/>
            <person name="Johannesson H."/>
        </authorList>
    </citation>
    <scope>NUCLEOTIDE SEQUENCE</scope>
    <source>
        <strain evidence="1">CBS 232.78</strain>
    </source>
</reference>
<reference evidence="1" key="1">
    <citation type="journal article" date="2023" name="Mol. Phylogenet. Evol.">
        <title>Genome-scale phylogeny and comparative genomics of the fungal order Sordariales.</title>
        <authorList>
            <person name="Hensen N."/>
            <person name="Bonometti L."/>
            <person name="Westerberg I."/>
            <person name="Brannstrom I.O."/>
            <person name="Guillou S."/>
            <person name="Cros-Aarteil S."/>
            <person name="Calhoun S."/>
            <person name="Haridas S."/>
            <person name="Kuo A."/>
            <person name="Mondo S."/>
            <person name="Pangilinan J."/>
            <person name="Riley R."/>
            <person name="LaButti K."/>
            <person name="Andreopoulos B."/>
            <person name="Lipzen A."/>
            <person name="Chen C."/>
            <person name="Yan M."/>
            <person name="Daum C."/>
            <person name="Ng V."/>
            <person name="Clum A."/>
            <person name="Steindorff A."/>
            <person name="Ohm R.A."/>
            <person name="Martin F."/>
            <person name="Silar P."/>
            <person name="Natvig D.O."/>
            <person name="Lalanne C."/>
            <person name="Gautier V."/>
            <person name="Ament-Velasquez S.L."/>
            <person name="Kruys A."/>
            <person name="Hutchinson M.I."/>
            <person name="Powell A.J."/>
            <person name="Barry K."/>
            <person name="Miller A.N."/>
            <person name="Grigoriev I.V."/>
            <person name="Debuchy R."/>
            <person name="Gladieux P."/>
            <person name="Hiltunen Thoren M."/>
            <person name="Johannesson H."/>
        </authorList>
    </citation>
    <scope>NUCLEOTIDE SEQUENCE</scope>
    <source>
        <strain evidence="1">CBS 232.78</strain>
    </source>
</reference>
<protein>
    <submittedName>
        <fullName evidence="1">Uncharacterized protein</fullName>
    </submittedName>
</protein>
<sequence length="83" mass="9442">MYLTAALSSTKHCGPLIVRVQWALLVLVDDVRSVSPNGQRLSSATGPCCYVFPTDLRKRWWARDCFCRVHIASHRQDCQLHAE</sequence>
<evidence type="ECO:0000313" key="1">
    <source>
        <dbReference type="EMBL" id="KAK3378054.1"/>
    </source>
</evidence>
<gene>
    <name evidence="1" type="ORF">B0H63DRAFT_234702</name>
</gene>
<organism evidence="1 2">
    <name type="scientific">Podospora didyma</name>
    <dbReference type="NCBI Taxonomy" id="330526"/>
    <lineage>
        <taxon>Eukaryota</taxon>
        <taxon>Fungi</taxon>
        <taxon>Dikarya</taxon>
        <taxon>Ascomycota</taxon>
        <taxon>Pezizomycotina</taxon>
        <taxon>Sordariomycetes</taxon>
        <taxon>Sordariomycetidae</taxon>
        <taxon>Sordariales</taxon>
        <taxon>Podosporaceae</taxon>
        <taxon>Podospora</taxon>
    </lineage>
</organism>
<dbReference type="EMBL" id="JAULSW010000006">
    <property type="protein sequence ID" value="KAK3378054.1"/>
    <property type="molecule type" value="Genomic_DNA"/>
</dbReference>
<dbReference type="Proteomes" id="UP001285441">
    <property type="component" value="Unassembled WGS sequence"/>
</dbReference>
<comment type="caution">
    <text evidence="1">The sequence shown here is derived from an EMBL/GenBank/DDBJ whole genome shotgun (WGS) entry which is preliminary data.</text>
</comment>
<keyword evidence="2" id="KW-1185">Reference proteome</keyword>
<evidence type="ECO:0000313" key="2">
    <source>
        <dbReference type="Proteomes" id="UP001285441"/>
    </source>
</evidence>
<accession>A0AAE0KJZ1</accession>
<name>A0AAE0KJZ1_9PEZI</name>
<proteinExistence type="predicted"/>
<dbReference type="AlphaFoldDB" id="A0AAE0KJZ1"/>